<keyword evidence="4" id="KW-0804">Transcription</keyword>
<dbReference type="Pfam" id="PF13411">
    <property type="entry name" value="MerR_1"/>
    <property type="match status" value="1"/>
</dbReference>
<dbReference type="EMBL" id="JASGCB010000010">
    <property type="protein sequence ID" value="MDI9260064.1"/>
    <property type="molecule type" value="Genomic_DNA"/>
</dbReference>
<dbReference type="PROSITE" id="PS00552">
    <property type="entry name" value="HTH_MERR_1"/>
    <property type="match status" value="1"/>
</dbReference>
<dbReference type="Pfam" id="PF07739">
    <property type="entry name" value="TipAS"/>
    <property type="match status" value="1"/>
</dbReference>
<organism evidence="7 8">
    <name type="scientific">Alicyclobacillus sendaiensis PA2</name>
    <dbReference type="NCBI Taxonomy" id="3029425"/>
    <lineage>
        <taxon>Bacteria</taxon>
        <taxon>Bacillati</taxon>
        <taxon>Bacillota</taxon>
        <taxon>Bacilli</taxon>
        <taxon>Bacillales</taxon>
        <taxon>Alicyclobacillaceae</taxon>
        <taxon>Alicyclobacillus</taxon>
    </lineage>
</organism>
<dbReference type="InterPro" id="IPR009061">
    <property type="entry name" value="DNA-bd_dom_put_sf"/>
</dbReference>
<keyword evidence="8" id="KW-1185">Reference proteome</keyword>
<protein>
    <submittedName>
        <fullName evidence="7">MerR family transcriptional regulator</fullName>
    </submittedName>
</protein>
<proteinExistence type="predicted"/>
<dbReference type="SMART" id="SM00422">
    <property type="entry name" value="HTH_MERR"/>
    <property type="match status" value="1"/>
</dbReference>
<evidence type="ECO:0000256" key="5">
    <source>
        <dbReference type="SAM" id="Coils"/>
    </source>
</evidence>
<dbReference type="Proteomes" id="UP001529245">
    <property type="component" value="Unassembled WGS sequence"/>
</dbReference>
<reference evidence="7 8" key="1">
    <citation type="submission" date="2023-04" db="EMBL/GenBank/DDBJ databases">
        <title>A. sendaiensis sub sp. chiapanensis a novel subspecie with specific adaptation in bacterial cell wall isolated from an active volcano.</title>
        <authorList>
            <person name="Alvarez Gutierrez P.E."/>
            <person name="Ortiz Cortes L.Y."/>
        </authorList>
    </citation>
    <scope>NUCLEOTIDE SEQUENCE [LARGE SCALE GENOMIC DNA]</scope>
    <source>
        <strain evidence="7 8">PA2</strain>
    </source>
</reference>
<evidence type="ECO:0000256" key="4">
    <source>
        <dbReference type="ARBA" id="ARBA00023163"/>
    </source>
</evidence>
<evidence type="ECO:0000256" key="3">
    <source>
        <dbReference type="ARBA" id="ARBA00023159"/>
    </source>
</evidence>
<evidence type="ECO:0000313" key="7">
    <source>
        <dbReference type="EMBL" id="MDI9260064.1"/>
    </source>
</evidence>
<dbReference type="SUPFAM" id="SSF46955">
    <property type="entry name" value="Putative DNA-binding domain"/>
    <property type="match status" value="1"/>
</dbReference>
<dbReference type="RefSeq" id="WP_283203575.1">
    <property type="nucleotide sequence ID" value="NZ_JASGCB010000010.1"/>
</dbReference>
<sequence length="257" mass="29545">MAYTIGEVAQLSGVTVRALRHYDEIGLLKPSFISPSGYRMYEGADLERLQQILFFKEFGFPLSEIQRILDNPDFDRAQALESQRTLVLKEIERLERMLQTLDRTLDALKGGGSMSAKEMFDGFDMSEIEAHIKEYAHEARARWGKAAVDPVIDRTSQYPVERWAGIQRDWDAIFRTLADAMEQGPDHPDVQASVANLRKLISDHFYDCTLEIFRGLGDLYVHDERFTARIDAYRPGLATFLRQAIHIYCDRFESAQD</sequence>
<dbReference type="InterPro" id="IPR000551">
    <property type="entry name" value="MerR-type_HTH_dom"/>
</dbReference>
<feature type="domain" description="HTH merR-type" evidence="6">
    <location>
        <begin position="2"/>
        <end position="71"/>
    </location>
</feature>
<dbReference type="PROSITE" id="PS50937">
    <property type="entry name" value="HTH_MERR_2"/>
    <property type="match status" value="1"/>
</dbReference>
<dbReference type="PANTHER" id="PTHR30204:SF90">
    <property type="entry name" value="HTH-TYPE TRANSCRIPTIONAL ACTIVATOR MTA"/>
    <property type="match status" value="1"/>
</dbReference>
<dbReference type="CDD" id="cd01106">
    <property type="entry name" value="HTH_TipAL-Mta"/>
    <property type="match status" value="1"/>
</dbReference>
<dbReference type="Gene3D" id="1.10.1660.10">
    <property type="match status" value="1"/>
</dbReference>
<dbReference type="Gene3D" id="1.10.490.50">
    <property type="entry name" value="Antibiotic binding domain of TipA-like multidrug resistance regulators"/>
    <property type="match status" value="1"/>
</dbReference>
<feature type="coiled-coil region" evidence="5">
    <location>
        <begin position="77"/>
        <end position="111"/>
    </location>
</feature>
<accession>A0ABT6XYA1</accession>
<dbReference type="PANTHER" id="PTHR30204">
    <property type="entry name" value="REDOX-CYCLING DRUG-SENSING TRANSCRIPTIONAL ACTIVATOR SOXR"/>
    <property type="match status" value="1"/>
</dbReference>
<keyword evidence="5" id="KW-0175">Coiled coil</keyword>
<evidence type="ECO:0000256" key="2">
    <source>
        <dbReference type="ARBA" id="ARBA00023125"/>
    </source>
</evidence>
<evidence type="ECO:0000259" key="6">
    <source>
        <dbReference type="PROSITE" id="PS50937"/>
    </source>
</evidence>
<keyword evidence="1" id="KW-0805">Transcription regulation</keyword>
<dbReference type="InterPro" id="IPR047057">
    <property type="entry name" value="MerR_fam"/>
</dbReference>
<comment type="caution">
    <text evidence="7">The sequence shown here is derived from an EMBL/GenBank/DDBJ whole genome shotgun (WGS) entry which is preliminary data.</text>
</comment>
<gene>
    <name evidence="7" type="ORF">QID03_07650</name>
</gene>
<dbReference type="PRINTS" id="PR00040">
    <property type="entry name" value="HTHMERR"/>
</dbReference>
<keyword evidence="3" id="KW-0010">Activator</keyword>
<dbReference type="SUPFAM" id="SSF89082">
    <property type="entry name" value="Antibiotic binding domain of TipA-like multidrug resistance regulators"/>
    <property type="match status" value="1"/>
</dbReference>
<dbReference type="InterPro" id="IPR036244">
    <property type="entry name" value="TipA-like_antibiotic-bd"/>
</dbReference>
<evidence type="ECO:0000313" key="8">
    <source>
        <dbReference type="Proteomes" id="UP001529245"/>
    </source>
</evidence>
<name>A0ABT6XYA1_ALISE</name>
<evidence type="ECO:0000256" key="1">
    <source>
        <dbReference type="ARBA" id="ARBA00023015"/>
    </source>
</evidence>
<dbReference type="InterPro" id="IPR012925">
    <property type="entry name" value="TipAS_dom"/>
</dbReference>
<keyword evidence="2" id="KW-0238">DNA-binding</keyword>